<comment type="caution">
    <text evidence="1">The sequence shown here is derived from an EMBL/GenBank/DDBJ whole genome shotgun (WGS) entry which is preliminary data.</text>
</comment>
<keyword evidence="2" id="KW-1185">Reference proteome</keyword>
<evidence type="ECO:0000313" key="1">
    <source>
        <dbReference type="EMBL" id="GES00366.1"/>
    </source>
</evidence>
<dbReference type="Proteomes" id="UP000334990">
    <property type="component" value="Unassembled WGS sequence"/>
</dbReference>
<sequence>MFAPAAIWVTPVCMTLVMLVTDPGREPSCPCGLEPQPHTEPSERSARAKWYLAATGGIRPWPFKVSPALAEIINKVLGEPVLKAGEPLFTLAPVLKFTPFRQG</sequence>
<gene>
    <name evidence="1" type="ORF">Acor_24300</name>
</gene>
<proteinExistence type="predicted"/>
<protein>
    <submittedName>
        <fullName evidence="1">Uncharacterized protein</fullName>
    </submittedName>
</protein>
<evidence type="ECO:0000313" key="2">
    <source>
        <dbReference type="Proteomes" id="UP000334990"/>
    </source>
</evidence>
<dbReference type="EMBL" id="BLAD01000044">
    <property type="protein sequence ID" value="GES00366.1"/>
    <property type="molecule type" value="Genomic_DNA"/>
</dbReference>
<dbReference type="AlphaFoldDB" id="A0A5M3VUW4"/>
<reference evidence="1 2" key="1">
    <citation type="submission" date="2019-10" db="EMBL/GenBank/DDBJ databases">
        <title>Whole genome shotgun sequence of Acrocarpospora corrugata NBRC 13972.</title>
        <authorList>
            <person name="Ichikawa N."/>
            <person name="Kimura A."/>
            <person name="Kitahashi Y."/>
            <person name="Komaki H."/>
            <person name="Oguchi A."/>
        </authorList>
    </citation>
    <scope>NUCLEOTIDE SEQUENCE [LARGE SCALE GENOMIC DNA]</scope>
    <source>
        <strain evidence="1 2">NBRC 13972</strain>
    </source>
</reference>
<accession>A0A5M3VUW4</accession>
<name>A0A5M3VUW4_9ACTN</name>
<organism evidence="1 2">
    <name type="scientific">Acrocarpospora corrugata</name>
    <dbReference type="NCBI Taxonomy" id="35763"/>
    <lineage>
        <taxon>Bacteria</taxon>
        <taxon>Bacillati</taxon>
        <taxon>Actinomycetota</taxon>
        <taxon>Actinomycetes</taxon>
        <taxon>Streptosporangiales</taxon>
        <taxon>Streptosporangiaceae</taxon>
        <taxon>Acrocarpospora</taxon>
    </lineage>
</organism>